<organism evidence="2 3">
    <name type="scientific">Candidatus Methylomirabilis lanthanidiphila</name>
    <dbReference type="NCBI Taxonomy" id="2211376"/>
    <lineage>
        <taxon>Bacteria</taxon>
        <taxon>Candidatus Methylomirabilota</taxon>
        <taxon>Candidatus Methylomirabilia</taxon>
        <taxon>Candidatus Methylomirabilales</taxon>
        <taxon>Candidatus Methylomirabilaceae</taxon>
        <taxon>Candidatus Methylomirabilis</taxon>
    </lineage>
</organism>
<feature type="region of interest" description="Disordered" evidence="1">
    <location>
        <begin position="200"/>
        <end position="228"/>
    </location>
</feature>
<protein>
    <submittedName>
        <fullName evidence="2">Uncharacterized protein</fullName>
    </submittedName>
</protein>
<evidence type="ECO:0000313" key="3">
    <source>
        <dbReference type="Proteomes" id="UP000334340"/>
    </source>
</evidence>
<keyword evidence="3" id="KW-1185">Reference proteome</keyword>
<sequence length="228" mass="24167">MVSRSNKGVLSLDFPLRRAGWFGASTSQQAFWWDELFGPGKRMTEHGLAANEGAALFGTRRAPVHPYEAFESFPLADPVSGARTVISSGGGWFTPDPQTCVCTPGSKATFGFVSQCKKGTWIPTGNQEFQCKADNINLHSTSFDWLVVSGQQAQFHGTGTINGTGAFESRVTVRDGDLIGQPDRFEIRILPAGSNTACAPGAPMGMTVDTPPPSPVSSPPCEGGGDLL</sequence>
<name>A0A564ZI42_9BACT</name>
<evidence type="ECO:0000256" key="1">
    <source>
        <dbReference type="SAM" id="MobiDB-lite"/>
    </source>
</evidence>
<evidence type="ECO:0000313" key="2">
    <source>
        <dbReference type="EMBL" id="VUZ84322.1"/>
    </source>
</evidence>
<dbReference type="Proteomes" id="UP000334340">
    <property type="component" value="Unassembled WGS sequence"/>
</dbReference>
<proteinExistence type="predicted"/>
<reference evidence="2 3" key="1">
    <citation type="submission" date="2019-07" db="EMBL/GenBank/DDBJ databases">
        <authorList>
            <person name="Cremers G."/>
        </authorList>
    </citation>
    <scope>NUCLEOTIDE SEQUENCE [LARGE SCALE GENOMIC DNA]</scope>
</reference>
<accession>A0A564ZI42</accession>
<dbReference type="EMBL" id="CABIKM010000011">
    <property type="protein sequence ID" value="VUZ84322.1"/>
    <property type="molecule type" value="Genomic_DNA"/>
</dbReference>
<dbReference type="AlphaFoldDB" id="A0A564ZI42"/>
<gene>
    <name evidence="2" type="ORF">MELA_00693</name>
</gene>